<proteinExistence type="predicted"/>
<sequence length="238" mass="27149">MKTRRSLLLLFILLVTFCSRPEKETVYKRFIIGANCEIKFYCDDSTRAAAICNKVDRELFLLDSLLSRFSDISLVSKINKDHQAVLTQDLIQLFELCDSMSVLTSGRFDISIAPLVELWGFYKRNYQLPDSSEIDKIKKRVNHARIKIVDNTIIIPDNMLIDLGGIAQGYVADRITDLLKKDRIEHALINIGGEIAAVGRSPRNKSWRIGIKHPRKNGIIEIVELENYTLSTSGDYEK</sequence>
<feature type="non-terminal residue" evidence="11">
    <location>
        <position position="238"/>
    </location>
</feature>
<dbReference type="GO" id="GO:0016740">
    <property type="term" value="F:transferase activity"/>
    <property type="evidence" value="ECO:0007669"/>
    <property type="project" value="UniProtKB-KW"/>
</dbReference>
<dbReference type="AlphaFoldDB" id="A0A1F4UAP0"/>
<dbReference type="EC" id="2.7.1.180" evidence="2"/>
<keyword evidence="5" id="KW-0808">Transferase</keyword>
<keyword evidence="7" id="KW-0274">FAD</keyword>
<dbReference type="InterPro" id="IPR003374">
    <property type="entry name" value="ApbE-like_sf"/>
</dbReference>
<protein>
    <recommendedName>
        <fullName evidence="3">FAD:protein FMN transferase</fullName>
        <ecNumber evidence="2">2.7.1.180</ecNumber>
    </recommendedName>
    <alternativeName>
        <fullName evidence="9">Flavin transferase</fullName>
    </alternativeName>
</protein>
<evidence type="ECO:0000313" key="11">
    <source>
        <dbReference type="EMBL" id="OGC42036.1"/>
    </source>
</evidence>
<organism evidence="11 12">
    <name type="scientific">candidate division WOR-3 bacterium RBG_13_43_14</name>
    <dbReference type="NCBI Taxonomy" id="1802590"/>
    <lineage>
        <taxon>Bacteria</taxon>
        <taxon>Bacteria division WOR-3</taxon>
    </lineage>
</organism>
<dbReference type="GO" id="GO:0046872">
    <property type="term" value="F:metal ion binding"/>
    <property type="evidence" value="ECO:0007669"/>
    <property type="project" value="UniProtKB-KW"/>
</dbReference>
<evidence type="ECO:0000256" key="10">
    <source>
        <dbReference type="ARBA" id="ARBA00048540"/>
    </source>
</evidence>
<comment type="caution">
    <text evidence="11">The sequence shown here is derived from an EMBL/GenBank/DDBJ whole genome shotgun (WGS) entry which is preliminary data.</text>
</comment>
<keyword evidence="8" id="KW-0460">Magnesium</keyword>
<dbReference type="SUPFAM" id="SSF143631">
    <property type="entry name" value="ApbE-like"/>
    <property type="match status" value="1"/>
</dbReference>
<evidence type="ECO:0000256" key="4">
    <source>
        <dbReference type="ARBA" id="ARBA00022630"/>
    </source>
</evidence>
<gene>
    <name evidence="11" type="ORF">A2Y85_07770</name>
</gene>
<evidence type="ECO:0000313" key="12">
    <source>
        <dbReference type="Proteomes" id="UP000177025"/>
    </source>
</evidence>
<evidence type="ECO:0000256" key="9">
    <source>
        <dbReference type="ARBA" id="ARBA00031306"/>
    </source>
</evidence>
<evidence type="ECO:0000256" key="2">
    <source>
        <dbReference type="ARBA" id="ARBA00011955"/>
    </source>
</evidence>
<dbReference type="InterPro" id="IPR024932">
    <property type="entry name" value="ApbE"/>
</dbReference>
<dbReference type="EMBL" id="MEUM01000086">
    <property type="protein sequence ID" value="OGC42036.1"/>
    <property type="molecule type" value="Genomic_DNA"/>
</dbReference>
<evidence type="ECO:0000256" key="3">
    <source>
        <dbReference type="ARBA" id="ARBA00016337"/>
    </source>
</evidence>
<comment type="cofactor">
    <cofactor evidence="1">
        <name>Mg(2+)</name>
        <dbReference type="ChEBI" id="CHEBI:18420"/>
    </cofactor>
</comment>
<dbReference type="Proteomes" id="UP000177025">
    <property type="component" value="Unassembled WGS sequence"/>
</dbReference>
<dbReference type="PANTHER" id="PTHR30040:SF2">
    <property type="entry name" value="FAD:PROTEIN FMN TRANSFERASE"/>
    <property type="match status" value="1"/>
</dbReference>
<dbReference type="PANTHER" id="PTHR30040">
    <property type="entry name" value="THIAMINE BIOSYNTHESIS LIPOPROTEIN APBE"/>
    <property type="match status" value="1"/>
</dbReference>
<evidence type="ECO:0000256" key="6">
    <source>
        <dbReference type="ARBA" id="ARBA00022723"/>
    </source>
</evidence>
<dbReference type="Pfam" id="PF02424">
    <property type="entry name" value="ApbE"/>
    <property type="match status" value="1"/>
</dbReference>
<name>A0A1F4UAP0_UNCW3</name>
<keyword evidence="4" id="KW-0285">Flavoprotein</keyword>
<evidence type="ECO:0000256" key="1">
    <source>
        <dbReference type="ARBA" id="ARBA00001946"/>
    </source>
</evidence>
<evidence type="ECO:0000256" key="8">
    <source>
        <dbReference type="ARBA" id="ARBA00022842"/>
    </source>
</evidence>
<keyword evidence="6" id="KW-0479">Metal-binding</keyword>
<accession>A0A1F4UAP0</accession>
<evidence type="ECO:0000256" key="7">
    <source>
        <dbReference type="ARBA" id="ARBA00022827"/>
    </source>
</evidence>
<dbReference type="Gene3D" id="3.10.520.10">
    <property type="entry name" value="ApbE-like domains"/>
    <property type="match status" value="1"/>
</dbReference>
<comment type="catalytic activity">
    <reaction evidence="10">
        <text>L-threonyl-[protein] + FAD = FMN-L-threonyl-[protein] + AMP + H(+)</text>
        <dbReference type="Rhea" id="RHEA:36847"/>
        <dbReference type="Rhea" id="RHEA-COMP:11060"/>
        <dbReference type="Rhea" id="RHEA-COMP:11061"/>
        <dbReference type="ChEBI" id="CHEBI:15378"/>
        <dbReference type="ChEBI" id="CHEBI:30013"/>
        <dbReference type="ChEBI" id="CHEBI:57692"/>
        <dbReference type="ChEBI" id="CHEBI:74257"/>
        <dbReference type="ChEBI" id="CHEBI:456215"/>
        <dbReference type="EC" id="2.7.1.180"/>
    </reaction>
</comment>
<reference evidence="11 12" key="1">
    <citation type="journal article" date="2016" name="Nat. Commun.">
        <title>Thousands of microbial genomes shed light on interconnected biogeochemical processes in an aquifer system.</title>
        <authorList>
            <person name="Anantharaman K."/>
            <person name="Brown C.T."/>
            <person name="Hug L.A."/>
            <person name="Sharon I."/>
            <person name="Castelle C.J."/>
            <person name="Probst A.J."/>
            <person name="Thomas B.C."/>
            <person name="Singh A."/>
            <person name="Wilkins M.J."/>
            <person name="Karaoz U."/>
            <person name="Brodie E.L."/>
            <person name="Williams K.H."/>
            <person name="Hubbard S.S."/>
            <person name="Banfield J.F."/>
        </authorList>
    </citation>
    <scope>NUCLEOTIDE SEQUENCE [LARGE SCALE GENOMIC DNA]</scope>
</reference>
<evidence type="ECO:0000256" key="5">
    <source>
        <dbReference type="ARBA" id="ARBA00022679"/>
    </source>
</evidence>